<proteinExistence type="predicted"/>
<dbReference type="Proteomes" id="UP001401887">
    <property type="component" value="Unassembled WGS sequence"/>
</dbReference>
<keyword evidence="4" id="KW-1185">Reference proteome</keyword>
<feature type="compositionally biased region" description="Basic residues" evidence="1">
    <location>
        <begin position="1"/>
        <end position="10"/>
    </location>
</feature>
<reference evidence="3 4" key="1">
    <citation type="submission" date="2024-02" db="EMBL/GenBank/DDBJ databases">
        <title>Deinococcus carri NBRC 110142.</title>
        <authorList>
            <person name="Ichikawa N."/>
            <person name="Katano-Makiyama Y."/>
            <person name="Hidaka K."/>
        </authorList>
    </citation>
    <scope>NUCLEOTIDE SEQUENCE [LARGE SCALE GENOMIC DNA]</scope>
    <source>
        <strain evidence="3 4">NBRC 110142</strain>
    </source>
</reference>
<evidence type="ECO:0000256" key="1">
    <source>
        <dbReference type="SAM" id="MobiDB-lite"/>
    </source>
</evidence>
<name>A0ABP9W6Z4_9DEIO</name>
<evidence type="ECO:0000259" key="2">
    <source>
        <dbReference type="Pfam" id="PF18145"/>
    </source>
</evidence>
<dbReference type="InterPro" id="IPR003615">
    <property type="entry name" value="HNH_nuc"/>
</dbReference>
<comment type="caution">
    <text evidence="3">The sequence shown here is derived from an EMBL/GenBank/DDBJ whole genome shotgun (WGS) entry which is preliminary data.</text>
</comment>
<sequence length="414" mass="46335">MTKRSKKPTTKKLAQSAGAPKAESAATEKRRSETHKNLGTWDTIRLWVAAGGRCQRCNELLTESPTSWDPLNLAERAHIVAQTEGGPRGQEGLSNELATSLENVMLLCLKCHKEIDDAKLLPKFSVDRLRKMKAQHEERVRYLTDLRPKRTRILLLTTPIRQPADAGNEAKDREVVLREVDAREAILPDYFADSPHATAIRVEIEGEEDAVAWQSTFRRIKQRFDAKVQGEQLDHLSVFGLGKIPALAYLGHLIGDTRPVTVFNVSNGVPQKWQEAGPANFEYQVNRPPRAERPSRDVLLLLSLSGPVVARQYAGRVPEGSDVYEIANEEKYQQLNWLVAEKQLQQFGTVYQDLLSEIQRTHGQDAVIHVLAAAPAAVAIEVGRLHRSNSHPRLEVYNCVGGFFSPALTLRRGE</sequence>
<gene>
    <name evidence="3" type="ORF">Dcar01_01855</name>
</gene>
<feature type="compositionally biased region" description="Basic and acidic residues" evidence="1">
    <location>
        <begin position="26"/>
        <end position="35"/>
    </location>
</feature>
<evidence type="ECO:0000313" key="4">
    <source>
        <dbReference type="Proteomes" id="UP001401887"/>
    </source>
</evidence>
<dbReference type="InterPro" id="IPR040836">
    <property type="entry name" value="SAVED"/>
</dbReference>
<protein>
    <recommendedName>
        <fullName evidence="2">SMODS-associated and fused to various effectors domain-containing protein</fullName>
    </recommendedName>
</protein>
<dbReference type="CDD" id="cd00085">
    <property type="entry name" value="HNHc"/>
    <property type="match status" value="1"/>
</dbReference>
<feature type="domain" description="SMODS-associated and fused to various effectors" evidence="2">
    <location>
        <begin position="219"/>
        <end position="409"/>
    </location>
</feature>
<dbReference type="NCBIfam" id="NF033611">
    <property type="entry name" value="SAVED"/>
    <property type="match status" value="1"/>
</dbReference>
<dbReference type="Gene3D" id="1.10.30.50">
    <property type="match status" value="1"/>
</dbReference>
<organism evidence="3 4">
    <name type="scientific">Deinococcus carri</name>
    <dbReference type="NCBI Taxonomy" id="1211323"/>
    <lineage>
        <taxon>Bacteria</taxon>
        <taxon>Thermotogati</taxon>
        <taxon>Deinococcota</taxon>
        <taxon>Deinococci</taxon>
        <taxon>Deinococcales</taxon>
        <taxon>Deinococcaceae</taxon>
        <taxon>Deinococcus</taxon>
    </lineage>
</organism>
<feature type="region of interest" description="Disordered" evidence="1">
    <location>
        <begin position="1"/>
        <end position="35"/>
    </location>
</feature>
<dbReference type="EMBL" id="BAABRP010000005">
    <property type="protein sequence ID" value="GAA5513129.1"/>
    <property type="molecule type" value="Genomic_DNA"/>
</dbReference>
<accession>A0ABP9W6Z4</accession>
<evidence type="ECO:0000313" key="3">
    <source>
        <dbReference type="EMBL" id="GAA5513129.1"/>
    </source>
</evidence>
<dbReference type="RefSeq" id="WP_345464269.1">
    <property type="nucleotide sequence ID" value="NZ_BAABRP010000005.1"/>
</dbReference>
<dbReference type="Pfam" id="PF18145">
    <property type="entry name" value="SAVED"/>
    <property type="match status" value="1"/>
</dbReference>